<evidence type="ECO:0000259" key="8">
    <source>
        <dbReference type="PROSITE" id="PS50836"/>
    </source>
</evidence>
<dbReference type="InterPro" id="IPR000945">
    <property type="entry name" value="DBH-like"/>
</dbReference>
<protein>
    <recommendedName>
        <fullName evidence="8">DOMON domain-containing protein</fullName>
    </recommendedName>
</protein>
<sequence length="189" mass="20907">MILLLLSLLLTWTPVIGAQPDIHMPFMEHLDVDNNVILKWGFSEVQGTITFQLTFKTTGWVGFGFSPNGDMAGADIVIGGVGPKANYFKDYHATSNGFPLVDEKQDYTLLSLTEADGQTTMTFWRAIQSCDKDDFRITDGPLKLIYAYGKTDDIGYHGKSRGTKEVNLLNMPSFSNSGTSPPRAIEKCQ</sequence>
<name>A0AAN8QJW0_9TELE</name>
<dbReference type="FunFam" id="2.60.40.1210:FF:000001">
    <property type="entry name" value="Monooxygenase, DBH-like 1, like"/>
    <property type="match status" value="1"/>
</dbReference>
<reference evidence="9 10" key="1">
    <citation type="submission" date="2021-04" db="EMBL/GenBank/DDBJ databases">
        <authorList>
            <person name="De Guttry C."/>
            <person name="Zahm M."/>
            <person name="Klopp C."/>
            <person name="Cabau C."/>
            <person name="Louis A."/>
            <person name="Berthelot C."/>
            <person name="Parey E."/>
            <person name="Roest Crollius H."/>
            <person name="Montfort J."/>
            <person name="Robinson-Rechavi M."/>
            <person name="Bucao C."/>
            <person name="Bouchez O."/>
            <person name="Gislard M."/>
            <person name="Lluch J."/>
            <person name="Milhes M."/>
            <person name="Lampietro C."/>
            <person name="Lopez Roques C."/>
            <person name="Donnadieu C."/>
            <person name="Braasch I."/>
            <person name="Desvignes T."/>
            <person name="Postlethwait J."/>
            <person name="Bobe J."/>
            <person name="Wedekind C."/>
            <person name="Guiguen Y."/>
        </authorList>
    </citation>
    <scope>NUCLEOTIDE SEQUENCE [LARGE SCALE GENOMIC DNA]</scope>
    <source>
        <strain evidence="9">Cs_M1</strain>
        <tissue evidence="9">Blood</tissue>
    </source>
</reference>
<feature type="region of interest" description="Disordered" evidence="6">
    <location>
        <begin position="169"/>
        <end position="189"/>
    </location>
</feature>
<dbReference type="CDD" id="cd09631">
    <property type="entry name" value="DOMON_DOH"/>
    <property type="match status" value="1"/>
</dbReference>
<dbReference type="GO" id="GO:0005507">
    <property type="term" value="F:copper ion binding"/>
    <property type="evidence" value="ECO:0007669"/>
    <property type="project" value="TreeGrafter"/>
</dbReference>
<gene>
    <name evidence="9" type="ORF">J4Q44_G00230200</name>
</gene>
<keyword evidence="4" id="KW-0503">Monooxygenase</keyword>
<feature type="compositionally biased region" description="Polar residues" evidence="6">
    <location>
        <begin position="170"/>
        <end position="180"/>
    </location>
</feature>
<evidence type="ECO:0000256" key="1">
    <source>
        <dbReference type="ARBA" id="ARBA00004479"/>
    </source>
</evidence>
<dbReference type="GO" id="GO:0030667">
    <property type="term" value="C:secretory granule membrane"/>
    <property type="evidence" value="ECO:0007669"/>
    <property type="project" value="TreeGrafter"/>
</dbReference>
<keyword evidence="10" id="KW-1185">Reference proteome</keyword>
<evidence type="ECO:0000256" key="3">
    <source>
        <dbReference type="ARBA" id="ARBA00023002"/>
    </source>
</evidence>
<evidence type="ECO:0000256" key="2">
    <source>
        <dbReference type="ARBA" id="ARBA00022729"/>
    </source>
</evidence>
<dbReference type="PROSITE" id="PS50836">
    <property type="entry name" value="DOMON"/>
    <property type="match status" value="1"/>
</dbReference>
<dbReference type="EMBL" id="JAGTTL010000021">
    <property type="protein sequence ID" value="KAK6306095.1"/>
    <property type="molecule type" value="Genomic_DNA"/>
</dbReference>
<evidence type="ECO:0000313" key="9">
    <source>
        <dbReference type="EMBL" id="KAK6306095.1"/>
    </source>
</evidence>
<dbReference type="SMART" id="SM00664">
    <property type="entry name" value="DoH"/>
    <property type="match status" value="1"/>
</dbReference>
<evidence type="ECO:0000256" key="6">
    <source>
        <dbReference type="SAM" id="MobiDB-lite"/>
    </source>
</evidence>
<dbReference type="GO" id="GO:0042421">
    <property type="term" value="P:norepinephrine biosynthetic process"/>
    <property type="evidence" value="ECO:0007669"/>
    <property type="project" value="TreeGrafter"/>
</dbReference>
<keyword evidence="3" id="KW-0560">Oxidoreductase</keyword>
<dbReference type="PANTHER" id="PTHR10157">
    <property type="entry name" value="DOPAMINE BETA HYDROXYLASE RELATED"/>
    <property type="match status" value="1"/>
</dbReference>
<evidence type="ECO:0000256" key="7">
    <source>
        <dbReference type="SAM" id="SignalP"/>
    </source>
</evidence>
<dbReference type="Pfam" id="PF03351">
    <property type="entry name" value="DOMON"/>
    <property type="match status" value="1"/>
</dbReference>
<dbReference type="Gene3D" id="2.60.40.1210">
    <property type="entry name" value="Cellobiose dehydrogenase, cytochrome domain"/>
    <property type="match status" value="1"/>
</dbReference>
<dbReference type="InterPro" id="IPR045266">
    <property type="entry name" value="DOH_DOMON"/>
</dbReference>
<proteinExistence type="predicted"/>
<comment type="subcellular location">
    <subcellularLocation>
        <location evidence="1">Membrane</location>
        <topology evidence="1">Single-pass type I membrane protein</topology>
    </subcellularLocation>
</comment>
<dbReference type="SUPFAM" id="SSF49344">
    <property type="entry name" value="CBD9-like"/>
    <property type="match status" value="1"/>
</dbReference>
<feature type="chain" id="PRO_5043026560" description="DOMON domain-containing protein" evidence="7">
    <location>
        <begin position="18"/>
        <end position="189"/>
    </location>
</feature>
<evidence type="ECO:0000256" key="4">
    <source>
        <dbReference type="ARBA" id="ARBA00023033"/>
    </source>
</evidence>
<dbReference type="GO" id="GO:0004500">
    <property type="term" value="F:dopamine beta-monooxygenase activity"/>
    <property type="evidence" value="ECO:0007669"/>
    <property type="project" value="InterPro"/>
</dbReference>
<evidence type="ECO:0000313" key="10">
    <source>
        <dbReference type="Proteomes" id="UP001356427"/>
    </source>
</evidence>
<keyword evidence="5" id="KW-0472">Membrane</keyword>
<evidence type="ECO:0000256" key="5">
    <source>
        <dbReference type="ARBA" id="ARBA00023136"/>
    </source>
</evidence>
<dbReference type="GO" id="GO:0042420">
    <property type="term" value="P:dopamine catabolic process"/>
    <property type="evidence" value="ECO:0007669"/>
    <property type="project" value="TreeGrafter"/>
</dbReference>
<keyword evidence="2 7" id="KW-0732">Signal</keyword>
<feature type="domain" description="DOMON" evidence="8">
    <location>
        <begin position="34"/>
        <end position="149"/>
    </location>
</feature>
<dbReference type="GO" id="GO:0005615">
    <property type="term" value="C:extracellular space"/>
    <property type="evidence" value="ECO:0007669"/>
    <property type="project" value="TreeGrafter"/>
</dbReference>
<dbReference type="InterPro" id="IPR005018">
    <property type="entry name" value="DOMON_domain"/>
</dbReference>
<dbReference type="PANTHER" id="PTHR10157:SF41">
    <property type="entry name" value="DBH-LIKE MONOOXYGENASE PROTEIN 2 HOMOLOG"/>
    <property type="match status" value="1"/>
</dbReference>
<dbReference type="AlphaFoldDB" id="A0AAN8QJW0"/>
<dbReference type="Proteomes" id="UP001356427">
    <property type="component" value="Unassembled WGS sequence"/>
</dbReference>
<feature type="signal peptide" evidence="7">
    <location>
        <begin position="1"/>
        <end position="17"/>
    </location>
</feature>
<dbReference type="GO" id="GO:0006589">
    <property type="term" value="P:octopamine biosynthetic process"/>
    <property type="evidence" value="ECO:0007669"/>
    <property type="project" value="TreeGrafter"/>
</dbReference>
<comment type="caution">
    <text evidence="9">The sequence shown here is derived from an EMBL/GenBank/DDBJ whole genome shotgun (WGS) entry which is preliminary data.</text>
</comment>
<accession>A0AAN8QJW0</accession>
<organism evidence="9 10">
    <name type="scientific">Coregonus suidteri</name>
    <dbReference type="NCBI Taxonomy" id="861788"/>
    <lineage>
        <taxon>Eukaryota</taxon>
        <taxon>Metazoa</taxon>
        <taxon>Chordata</taxon>
        <taxon>Craniata</taxon>
        <taxon>Vertebrata</taxon>
        <taxon>Euteleostomi</taxon>
        <taxon>Actinopterygii</taxon>
        <taxon>Neopterygii</taxon>
        <taxon>Teleostei</taxon>
        <taxon>Protacanthopterygii</taxon>
        <taxon>Salmoniformes</taxon>
        <taxon>Salmonidae</taxon>
        <taxon>Coregoninae</taxon>
        <taxon>Coregonus</taxon>
    </lineage>
</organism>